<dbReference type="Proteomes" id="UP000441336">
    <property type="component" value="Unassembled WGS sequence"/>
</dbReference>
<evidence type="ECO:0000313" key="2">
    <source>
        <dbReference type="Proteomes" id="UP000441336"/>
    </source>
</evidence>
<evidence type="ECO:0000313" key="1">
    <source>
        <dbReference type="EMBL" id="MVN76907.1"/>
    </source>
</evidence>
<gene>
    <name evidence="1" type="ORF">GO988_11285</name>
</gene>
<dbReference type="AlphaFoldDB" id="A0A7K1TES1"/>
<dbReference type="EMBL" id="WQKZ01000002">
    <property type="protein sequence ID" value="MVN76907.1"/>
    <property type="molecule type" value="Genomic_DNA"/>
</dbReference>
<protein>
    <submittedName>
        <fullName evidence="1">Uncharacterized protein</fullName>
    </submittedName>
</protein>
<organism evidence="1 2">
    <name type="scientific">Hymenobacter ginkgonis</name>
    <dbReference type="NCBI Taxonomy" id="2682976"/>
    <lineage>
        <taxon>Bacteria</taxon>
        <taxon>Pseudomonadati</taxon>
        <taxon>Bacteroidota</taxon>
        <taxon>Cytophagia</taxon>
        <taxon>Cytophagales</taxon>
        <taxon>Hymenobacteraceae</taxon>
        <taxon>Hymenobacter</taxon>
    </lineage>
</organism>
<sequence length="180" mass="20538">MPAAQIRVSMEEKYAWARQANDVVQEQTRLYHSVNAKEDDPNDLSEAKQAFWSFLQAYQQIRFYHGVWMKQINKPGKATAELDKWKALFLTPEQIQAWDLLNQLRNQDTHDSPVLPDIKAIPQVLSVNGSAILINGHLVGMGHSKNLVISIANDDHRLAHLTATNLLLLRQFIDTFDQVP</sequence>
<dbReference type="RefSeq" id="WP_157565260.1">
    <property type="nucleotide sequence ID" value="NZ_WQKZ01000002.1"/>
</dbReference>
<proteinExistence type="predicted"/>
<reference evidence="1 2" key="1">
    <citation type="submission" date="2019-12" db="EMBL/GenBank/DDBJ databases">
        <title>Hymenobacter sp. HMF4947 Genome sequencing and assembly.</title>
        <authorList>
            <person name="Kang H."/>
            <person name="Cha I."/>
            <person name="Kim H."/>
            <person name="Joh K."/>
        </authorList>
    </citation>
    <scope>NUCLEOTIDE SEQUENCE [LARGE SCALE GENOMIC DNA]</scope>
    <source>
        <strain evidence="1 2">HMF4947</strain>
    </source>
</reference>
<name>A0A7K1TES1_9BACT</name>
<accession>A0A7K1TES1</accession>
<keyword evidence="2" id="KW-1185">Reference proteome</keyword>
<comment type="caution">
    <text evidence="1">The sequence shown here is derived from an EMBL/GenBank/DDBJ whole genome shotgun (WGS) entry which is preliminary data.</text>
</comment>